<reference evidence="5" key="1">
    <citation type="submission" date="2020-06" db="EMBL/GenBank/DDBJ databases">
        <title>Haloterrigena sp. nov., an extremely halophilic archaeon isolated from a saline sediment.</title>
        <authorList>
            <person name="Liu B.-B."/>
        </authorList>
    </citation>
    <scope>NUCLEOTIDE SEQUENCE</scope>
    <source>
        <strain evidence="5">SYSU A121-1</strain>
    </source>
</reference>
<evidence type="ECO:0000256" key="4">
    <source>
        <dbReference type="SAM" id="MobiDB-lite"/>
    </source>
</evidence>
<dbReference type="PROSITE" id="PS51257">
    <property type="entry name" value="PROKAR_LIPOPROTEIN"/>
    <property type="match status" value="1"/>
</dbReference>
<evidence type="ECO:0000313" key="5">
    <source>
        <dbReference type="EMBL" id="NUB92911.1"/>
    </source>
</evidence>
<evidence type="ECO:0000256" key="3">
    <source>
        <dbReference type="ARBA" id="ARBA00022729"/>
    </source>
</evidence>
<evidence type="ECO:0000256" key="2">
    <source>
        <dbReference type="ARBA" id="ARBA00022448"/>
    </source>
</evidence>
<evidence type="ECO:0000256" key="1">
    <source>
        <dbReference type="ARBA" id="ARBA00008520"/>
    </source>
</evidence>
<protein>
    <submittedName>
        <fullName evidence="5">Extracellular solute-binding protein</fullName>
    </submittedName>
</protein>
<dbReference type="InterPro" id="IPR006311">
    <property type="entry name" value="TAT_signal"/>
</dbReference>
<dbReference type="OrthoDB" id="42146at2157"/>
<proteinExistence type="inferred from homology"/>
<evidence type="ECO:0000313" key="6">
    <source>
        <dbReference type="Proteomes" id="UP000728647"/>
    </source>
</evidence>
<dbReference type="PANTHER" id="PTHR30061">
    <property type="entry name" value="MALTOSE-BINDING PERIPLASMIC PROTEIN"/>
    <property type="match status" value="1"/>
</dbReference>
<dbReference type="Gene3D" id="3.40.190.10">
    <property type="entry name" value="Periplasmic binding protein-like II"/>
    <property type="match status" value="2"/>
</dbReference>
<dbReference type="GO" id="GO:0015768">
    <property type="term" value="P:maltose transport"/>
    <property type="evidence" value="ECO:0007669"/>
    <property type="project" value="TreeGrafter"/>
</dbReference>
<name>A0A8J8GND3_9EURY</name>
<accession>A0A8J8GND3</accession>
<dbReference type="SUPFAM" id="SSF53850">
    <property type="entry name" value="Periplasmic binding protein-like II"/>
    <property type="match status" value="1"/>
</dbReference>
<sequence length="397" mass="43244">MPMKRRPVLKGIGGAMAGATLAGCTSMFSGDGSAELWHEFTDSEEETFDGHLETFNEDADRELDASGVSSMDEQLETALPANDGPMSFTWAHDWIGVQHENENLYDGSDSFDVDLEGTYTEAAADAVQWEGNVYGLPYAAETVSLMYNRDMVDEPPETVSEMVDIMEREGEYGIGYPGDPYHYSAYLQGFGGVLYDEDADELGVDDDAVVEGLELIRDAIYEYSPNDLEEDTNLSVFQDGQAPFAVTGPWNLGDLRDAGIDVGVAPLPAPDGGEPTPFTGIQMWYLTSRLEEADDAVRDAVLDWAEWYTTTEDVATTNAQEHATIPVLQSVVGNDDLGDDVGAFSQTVDMGMPMPASEKMDAVWDPVESALDVVLGSGGDPREELENAAEQIRDSWK</sequence>
<comment type="caution">
    <text evidence="5">The sequence shown here is derived from an EMBL/GenBank/DDBJ whole genome shotgun (WGS) entry which is preliminary data.</text>
</comment>
<dbReference type="PANTHER" id="PTHR30061:SF50">
    <property type="entry name" value="MALTOSE_MALTODEXTRIN-BINDING PERIPLASMIC PROTEIN"/>
    <property type="match status" value="1"/>
</dbReference>
<feature type="compositionally biased region" description="Basic and acidic residues" evidence="4">
    <location>
        <begin position="380"/>
        <end position="397"/>
    </location>
</feature>
<dbReference type="GO" id="GO:1901982">
    <property type="term" value="F:maltose binding"/>
    <property type="evidence" value="ECO:0007669"/>
    <property type="project" value="TreeGrafter"/>
</dbReference>
<dbReference type="EMBL" id="JABURA010000001">
    <property type="protein sequence ID" value="NUB92911.1"/>
    <property type="molecule type" value="Genomic_DNA"/>
</dbReference>
<organism evidence="5 6">
    <name type="scientific">Haloterrigena gelatinilytica</name>
    <dbReference type="NCBI Taxonomy" id="2741724"/>
    <lineage>
        <taxon>Archaea</taxon>
        <taxon>Methanobacteriati</taxon>
        <taxon>Methanobacteriota</taxon>
        <taxon>Stenosarchaea group</taxon>
        <taxon>Halobacteria</taxon>
        <taxon>Halobacteriales</taxon>
        <taxon>Natrialbaceae</taxon>
        <taxon>Haloterrigena</taxon>
    </lineage>
</organism>
<keyword evidence="3" id="KW-0732">Signal</keyword>
<comment type="similarity">
    <text evidence="1">Belongs to the bacterial solute-binding protein 1 family.</text>
</comment>
<dbReference type="PROSITE" id="PS51318">
    <property type="entry name" value="TAT"/>
    <property type="match status" value="1"/>
</dbReference>
<dbReference type="GO" id="GO:0042956">
    <property type="term" value="P:maltodextrin transmembrane transport"/>
    <property type="evidence" value="ECO:0007669"/>
    <property type="project" value="TreeGrafter"/>
</dbReference>
<dbReference type="Pfam" id="PF13416">
    <property type="entry name" value="SBP_bac_8"/>
    <property type="match status" value="1"/>
</dbReference>
<keyword evidence="2" id="KW-0813">Transport</keyword>
<gene>
    <name evidence="5" type="ORF">HT576_18045</name>
</gene>
<feature type="region of interest" description="Disordered" evidence="4">
    <location>
        <begin position="377"/>
        <end position="397"/>
    </location>
</feature>
<dbReference type="InterPro" id="IPR006059">
    <property type="entry name" value="SBP"/>
</dbReference>
<dbReference type="GO" id="GO:0055052">
    <property type="term" value="C:ATP-binding cassette (ABC) transporter complex, substrate-binding subunit-containing"/>
    <property type="evidence" value="ECO:0007669"/>
    <property type="project" value="TreeGrafter"/>
</dbReference>
<dbReference type="Proteomes" id="UP000728647">
    <property type="component" value="Unassembled WGS sequence"/>
</dbReference>
<dbReference type="AlphaFoldDB" id="A0A8J8GND3"/>